<name>A0ABS6JPJ7_9BACI</name>
<reference evidence="2 3" key="1">
    <citation type="submission" date="2021-06" db="EMBL/GenBank/DDBJ databases">
        <title>Bacillus sp. RD4P76, an endophyte from a halophyte.</title>
        <authorList>
            <person name="Sun J.-Q."/>
        </authorList>
    </citation>
    <scope>NUCLEOTIDE SEQUENCE [LARGE SCALE GENOMIC DNA]</scope>
    <source>
        <strain evidence="2 3">JCM 17098</strain>
    </source>
</reference>
<evidence type="ECO:0000313" key="2">
    <source>
        <dbReference type="EMBL" id="MBU9720491.1"/>
    </source>
</evidence>
<keyword evidence="1" id="KW-0472">Membrane</keyword>
<gene>
    <name evidence="2" type="ORF">KS407_03415</name>
</gene>
<organism evidence="2 3">
    <name type="scientific">Evansella alkalicola</name>
    <dbReference type="NCBI Taxonomy" id="745819"/>
    <lineage>
        <taxon>Bacteria</taxon>
        <taxon>Bacillati</taxon>
        <taxon>Bacillota</taxon>
        <taxon>Bacilli</taxon>
        <taxon>Bacillales</taxon>
        <taxon>Bacillaceae</taxon>
        <taxon>Evansella</taxon>
    </lineage>
</organism>
<dbReference type="Proteomes" id="UP000790580">
    <property type="component" value="Unassembled WGS sequence"/>
</dbReference>
<dbReference type="EMBL" id="JAHQCR010000017">
    <property type="protein sequence ID" value="MBU9720491.1"/>
    <property type="molecule type" value="Genomic_DNA"/>
</dbReference>
<keyword evidence="3" id="KW-1185">Reference proteome</keyword>
<dbReference type="RefSeq" id="WP_088075843.1">
    <property type="nucleotide sequence ID" value="NZ_JAHQCR010000017.1"/>
</dbReference>
<evidence type="ECO:0000313" key="3">
    <source>
        <dbReference type="Proteomes" id="UP000790580"/>
    </source>
</evidence>
<sequence>MSTNDIKDLEKIIHELEKYTRSLEKAEQLDYKLSRINRTLERSKIREILLNYTNPKRVFFINILVGIGRGLGLTIGTVIVLSLLGLILRQFVDVPLIGEWISNLLEYVNLDQHRS</sequence>
<proteinExistence type="predicted"/>
<dbReference type="Pfam" id="PF18910">
    <property type="entry name" value="DUF5665"/>
    <property type="match status" value="1"/>
</dbReference>
<comment type="caution">
    <text evidence="2">The sequence shown here is derived from an EMBL/GenBank/DDBJ whole genome shotgun (WGS) entry which is preliminary data.</text>
</comment>
<keyword evidence="1" id="KW-1133">Transmembrane helix</keyword>
<feature type="transmembrane region" description="Helical" evidence="1">
    <location>
        <begin position="59"/>
        <end position="88"/>
    </location>
</feature>
<dbReference type="InterPro" id="IPR043723">
    <property type="entry name" value="DUF5665"/>
</dbReference>
<evidence type="ECO:0000256" key="1">
    <source>
        <dbReference type="SAM" id="Phobius"/>
    </source>
</evidence>
<evidence type="ECO:0008006" key="4">
    <source>
        <dbReference type="Google" id="ProtNLM"/>
    </source>
</evidence>
<accession>A0ABS6JPJ7</accession>
<protein>
    <recommendedName>
        <fullName evidence="4">Signal transduction histidine kinase</fullName>
    </recommendedName>
</protein>
<keyword evidence="1" id="KW-0812">Transmembrane</keyword>